<comment type="caution">
    <text evidence="2">The sequence shown here is derived from an EMBL/GenBank/DDBJ whole genome shotgun (WGS) entry which is preliminary data.</text>
</comment>
<feature type="region of interest" description="Disordered" evidence="1">
    <location>
        <begin position="942"/>
        <end position="1053"/>
    </location>
</feature>
<feature type="compositionally biased region" description="Acidic residues" evidence="1">
    <location>
        <begin position="1016"/>
        <end position="1053"/>
    </location>
</feature>
<sequence length="1421" mass="155638">MPPAIDEFEDLTQFADESFDNDEVDLFEFTDDDESPLLRLKSIVLSLDWDITEDTLAELTEELSDLRSLWDGDKVAQIYLQGMDNIGKYLQKEGAYAHPNAIKLLLTLFYNYEKIISSTDLSSEAIAVMLKADVRKFKVLQYQIGTAGVEGHAEEHAEEHPEEHVEEYVETVSPPEKIIQGDIESAPLLREEGDDPLTSMEATILGLEWEVTQEGLEKFHSEATELRGHLAGNRDAQILVQGLQALGSYIREEKSNAHPDSFTILHAFYDALKLLIQDTNLTAEQRKQVLIEQIGSLNSLKAIIAKSAADRTADKTEEQETEAAVTAEIPVPEQRTEDKPELPTDSDDDAEFDSPVADDDEDLDLFSEDFDESSDFSAGGDGVDEFFLDDDDSPSDNISVDEESISEDFGFDVEGGFDDDLFAEETKEGEDGSGLGDDVPEEESILPALTDADEDGGFNEELVADGIDNEKTAELDEKLDSFFDFDDPDETTEDKEEAVAVEKSVNPTDEQPKAKEEESDSELGESDVELDSFFDFSDDVADDDSLKEEERARAESWKDEILSADFDGPDGEEEGLLEGEEDYDSFFDFDSDEDEDEILSDEQTAAVTDDADAGALATSDDEFDISLDDLGDEQESEEFAVALADTDEERGFNEDEMSSGIADEKAAELDEKLNFFFELDKEEQEDSSGDQMLGAEDKDAVATGALVESEALDEKQGEASLELLELDEDSSELSFDEEDFDGDIAVFSDIDDTEVVSAAVDQGDESASDSEEEIEGLDALFDFSDDGEEVAPDFDKSSAGGAEEIPALDDEFVVSLDDEEGSTDELFDFSSDSGEEEKNDVFLDLGEDVESEDSFFGLGDDAVKEVATVDTGSSIEAADNVGLNYKETDGDEFSEFFFDSDDDEEGAVASESSADLESADSFFDDEAEVKVDTAEVSDASAAEDEFLLLDDEETGSDDFVLSLDDGDTDGEELSDFSFASDDADETAVVAETSEALDSADSFFGFDEEPESKVEDAEVSSDDAEDEFALSLDDEDTDSDELSEFSFDSDDADENAVVAETSEALDSADSFFGFDEEPESKVEDAEVSDAGDAEDEFALSLDDEGAEVDEFALPLDDEESEELVLTFDDEEDQEGRELSIEDPEDEEDVDLSLDAELLETEEQETKIALGIVGIAGITTVAGAAIKAISDDDNELLLDQAFEQDHDIEGQRENELLLTEDVVEAGSEKILSEDADSFLGVDKEREAFRDDKEVDDSEVDNSADIPPLFDVAPFVAAATAVSSAPTLDNIRSVNALAGAAKRSEGTPQQIVILDLLESATALIGQKSELDTDDQVVVQELAAGLELAAEDPFELTALVHHYTAWQKDFFRRVMASKEKQPLQSVISDSISNEDAVHQVQEGFSQLREAMMEEFNHLRKELKKG</sequence>
<feature type="compositionally biased region" description="Acidic residues" evidence="1">
    <location>
        <begin position="517"/>
        <end position="547"/>
    </location>
</feature>
<feature type="region of interest" description="Disordered" evidence="1">
    <location>
        <begin position="819"/>
        <end position="838"/>
    </location>
</feature>
<feature type="compositionally biased region" description="Low complexity" evidence="1">
    <location>
        <begin position="909"/>
        <end position="921"/>
    </location>
</feature>
<feature type="region of interest" description="Disordered" evidence="1">
    <location>
        <begin position="902"/>
        <end position="923"/>
    </location>
</feature>
<feature type="region of interest" description="Disordered" evidence="1">
    <location>
        <begin position="309"/>
        <end position="412"/>
    </location>
</feature>
<proteinExistence type="predicted"/>
<evidence type="ECO:0000313" key="3">
    <source>
        <dbReference type="Proteomes" id="UP000287853"/>
    </source>
</evidence>
<protein>
    <recommendedName>
        <fullName evidence="4">Pilus assembly protein FimV</fullName>
    </recommendedName>
</protein>
<feature type="compositionally biased region" description="Basic and acidic residues" evidence="1">
    <location>
        <begin position="309"/>
        <end position="318"/>
    </location>
</feature>
<feature type="region of interest" description="Disordered" evidence="1">
    <location>
        <begin position="478"/>
        <end position="580"/>
    </location>
</feature>
<feature type="compositionally biased region" description="Low complexity" evidence="1">
    <location>
        <begin position="601"/>
        <end position="618"/>
    </location>
</feature>
<feature type="compositionally biased region" description="Acidic residues" evidence="1">
    <location>
        <begin position="964"/>
        <end position="974"/>
    </location>
</feature>
<dbReference type="Proteomes" id="UP000287853">
    <property type="component" value="Unassembled WGS sequence"/>
</dbReference>
<accession>A0A444IYG5</accession>
<organism evidence="2 3">
    <name type="scientific">Candidatus Electrothrix aarhusensis</name>
    <dbReference type="NCBI Taxonomy" id="1859131"/>
    <lineage>
        <taxon>Bacteria</taxon>
        <taxon>Pseudomonadati</taxon>
        <taxon>Thermodesulfobacteriota</taxon>
        <taxon>Desulfobulbia</taxon>
        <taxon>Desulfobulbales</taxon>
        <taxon>Desulfobulbaceae</taxon>
        <taxon>Candidatus Electrothrix</taxon>
    </lineage>
</organism>
<feature type="compositionally biased region" description="Acidic residues" evidence="1">
    <location>
        <begin position="942"/>
        <end position="956"/>
    </location>
</feature>
<feature type="region of interest" description="Disordered" evidence="1">
    <location>
        <begin position="1066"/>
        <end position="1090"/>
    </location>
</feature>
<feature type="region of interest" description="Disordered" evidence="1">
    <location>
        <begin position="1128"/>
        <end position="1148"/>
    </location>
</feature>
<feature type="compositionally biased region" description="Acidic residues" evidence="1">
    <location>
        <begin position="567"/>
        <end position="580"/>
    </location>
</feature>
<feature type="compositionally biased region" description="Acidic residues" evidence="1">
    <location>
        <begin position="382"/>
        <end position="412"/>
    </location>
</feature>
<keyword evidence="3" id="KW-1185">Reference proteome</keyword>
<feature type="compositionally biased region" description="Acidic residues" evidence="1">
    <location>
        <begin position="483"/>
        <end position="496"/>
    </location>
</feature>
<dbReference type="EMBL" id="MTKO01000074">
    <property type="protein sequence ID" value="RWX45685.1"/>
    <property type="molecule type" value="Genomic_DNA"/>
</dbReference>
<feature type="compositionally biased region" description="Acidic residues" evidence="1">
    <location>
        <begin position="344"/>
        <end position="374"/>
    </location>
</feature>
<evidence type="ECO:0008006" key="4">
    <source>
        <dbReference type="Google" id="ProtNLM"/>
    </source>
</evidence>
<feature type="region of interest" description="Disordered" evidence="1">
    <location>
        <begin position="422"/>
        <end position="441"/>
    </location>
</feature>
<evidence type="ECO:0000313" key="2">
    <source>
        <dbReference type="EMBL" id="RWX45685.1"/>
    </source>
</evidence>
<gene>
    <name evidence="2" type="ORF">H206_03367</name>
</gene>
<reference evidence="2 3" key="1">
    <citation type="submission" date="2017-01" db="EMBL/GenBank/DDBJ databases">
        <title>The cable genome- insights into the physiology and evolution of filamentous bacteria capable of sulfide oxidation via long distance electron transfer.</title>
        <authorList>
            <person name="Schreiber L."/>
            <person name="Bjerg J.T."/>
            <person name="Boggild A."/>
            <person name="Van De Vossenberg J."/>
            <person name="Meysman F."/>
            <person name="Nielsen L.P."/>
            <person name="Schramm A."/>
            <person name="Kjeldsen K.U."/>
        </authorList>
    </citation>
    <scope>NUCLEOTIDE SEQUENCE [LARGE SCALE GENOMIC DNA]</scope>
    <source>
        <strain evidence="2">MCF</strain>
    </source>
</reference>
<name>A0A444IYG5_9BACT</name>
<evidence type="ECO:0000256" key="1">
    <source>
        <dbReference type="SAM" id="MobiDB-lite"/>
    </source>
</evidence>
<feature type="region of interest" description="Disordered" evidence="1">
    <location>
        <begin position="593"/>
        <end position="620"/>
    </location>
</feature>
<feature type="compositionally biased region" description="Basic and acidic residues" evidence="1">
    <location>
        <begin position="548"/>
        <end position="561"/>
    </location>
</feature>